<keyword evidence="1" id="KW-1133">Transmembrane helix</keyword>
<feature type="transmembrane region" description="Helical" evidence="1">
    <location>
        <begin position="36"/>
        <end position="54"/>
    </location>
</feature>
<dbReference type="Proteomes" id="UP000282184">
    <property type="component" value="Unassembled WGS sequence"/>
</dbReference>
<gene>
    <name evidence="2" type="ORF">EJV47_26715</name>
</gene>
<keyword evidence="3" id="KW-1185">Reference proteome</keyword>
<evidence type="ECO:0008006" key="4">
    <source>
        <dbReference type="Google" id="ProtNLM"/>
    </source>
</evidence>
<evidence type="ECO:0000256" key="1">
    <source>
        <dbReference type="SAM" id="Phobius"/>
    </source>
</evidence>
<name>A0A3S0J5H3_9BACT</name>
<reference evidence="2 3" key="1">
    <citation type="submission" date="2018-12" db="EMBL/GenBank/DDBJ databases">
        <title>Hymenobacter gummosus sp. nov., isolated from a spring.</title>
        <authorList>
            <person name="Nie L."/>
        </authorList>
    </citation>
    <scope>NUCLEOTIDE SEQUENCE [LARGE SCALE GENOMIC DNA]</scope>
    <source>
        <strain evidence="2 3">KCTC 52166</strain>
    </source>
</reference>
<evidence type="ECO:0000313" key="3">
    <source>
        <dbReference type="Proteomes" id="UP000282184"/>
    </source>
</evidence>
<comment type="caution">
    <text evidence="2">The sequence shown here is derived from an EMBL/GenBank/DDBJ whole genome shotgun (WGS) entry which is preliminary data.</text>
</comment>
<dbReference type="EMBL" id="RXOF01000023">
    <property type="protein sequence ID" value="RTQ44964.1"/>
    <property type="molecule type" value="Genomic_DNA"/>
</dbReference>
<keyword evidence="1" id="KW-0472">Membrane</keyword>
<accession>A0A3S0J5H3</accession>
<dbReference type="AlphaFoldDB" id="A0A3S0J5H3"/>
<evidence type="ECO:0000313" key="2">
    <source>
        <dbReference type="EMBL" id="RTQ44964.1"/>
    </source>
</evidence>
<dbReference type="OrthoDB" id="9872942at2"/>
<feature type="transmembrane region" description="Helical" evidence="1">
    <location>
        <begin position="12"/>
        <end position="30"/>
    </location>
</feature>
<keyword evidence="1" id="KW-0812">Transmembrane</keyword>
<protein>
    <recommendedName>
        <fullName evidence="4">PH domain-containing protein</fullName>
    </recommendedName>
</protein>
<organism evidence="2 3">
    <name type="scientific">Hymenobacter gummosus</name>
    <dbReference type="NCBI Taxonomy" id="1776032"/>
    <lineage>
        <taxon>Bacteria</taxon>
        <taxon>Pseudomonadati</taxon>
        <taxon>Bacteroidota</taxon>
        <taxon>Cytophagia</taxon>
        <taxon>Cytophagales</taxon>
        <taxon>Hymenobacteraceae</taxon>
        <taxon>Hymenobacter</taxon>
    </lineage>
</organism>
<dbReference type="RefSeq" id="WP_126696279.1">
    <property type="nucleotide sequence ID" value="NZ_RXOF01000023.1"/>
</dbReference>
<sequence>MREVKYDQSQSWFFVGLGVCVIGSGILAAVGYDAWIMAGFIVFAGAILIQLGRLRLREPDVLLRLTKDRVWTKELGWRRWEEVEVRIYRSQRHGGSDVGQVEIALPSNPGWRFIEDVSGLDISWNELLIWLRRAGVNTL</sequence>
<proteinExistence type="predicted"/>